<evidence type="ECO:0000256" key="2">
    <source>
        <dbReference type="SAM" id="Phobius"/>
    </source>
</evidence>
<protein>
    <recommendedName>
        <fullName evidence="3">DUF6534 domain-containing protein</fullName>
    </recommendedName>
</protein>
<dbReference type="STRING" id="599839.J7SCN8"/>
<dbReference type="GeneID" id="24093189"/>
<dbReference type="HOGENOM" id="CLU_046025_2_1_1"/>
<reference evidence="4 5" key="1">
    <citation type="journal article" date="2012" name="Appl. Environ. Microbiol.">
        <title>Short-read sequencing for genomic analysis of the brown rot fungus Fibroporia radiculosa.</title>
        <authorList>
            <person name="Tang J.D."/>
            <person name="Perkins A.D."/>
            <person name="Sonstegard T.S."/>
            <person name="Schroeder S.G."/>
            <person name="Burgess S.C."/>
            <person name="Diehl S.V."/>
        </authorList>
    </citation>
    <scope>NUCLEOTIDE SEQUENCE [LARGE SCALE GENOMIC DNA]</scope>
    <source>
        <strain evidence="4 5">TFFH 294</strain>
    </source>
</reference>
<dbReference type="Proteomes" id="UP000006352">
    <property type="component" value="Unassembled WGS sequence"/>
</dbReference>
<dbReference type="Pfam" id="PF20152">
    <property type="entry name" value="DUF6534"/>
    <property type="match status" value="1"/>
</dbReference>
<dbReference type="AlphaFoldDB" id="J7SCN8"/>
<name>J7SCN8_9APHY</name>
<gene>
    <name evidence="4" type="ORF">FIBRA_00272</name>
</gene>
<feature type="transmembrane region" description="Helical" evidence="2">
    <location>
        <begin position="136"/>
        <end position="155"/>
    </location>
</feature>
<feature type="transmembrane region" description="Helical" evidence="2">
    <location>
        <begin position="32"/>
        <end position="53"/>
    </location>
</feature>
<accession>J7SCN8</accession>
<feature type="domain" description="DUF6534" evidence="3">
    <location>
        <begin position="184"/>
        <end position="269"/>
    </location>
</feature>
<dbReference type="PANTHER" id="PTHR40465:SF1">
    <property type="entry name" value="DUF6534 DOMAIN-CONTAINING PROTEIN"/>
    <property type="match status" value="1"/>
</dbReference>
<dbReference type="EMBL" id="HE796874">
    <property type="protein sequence ID" value="CCL98278.1"/>
    <property type="molecule type" value="Genomic_DNA"/>
</dbReference>
<feature type="region of interest" description="Disordered" evidence="1">
    <location>
        <begin position="308"/>
        <end position="331"/>
    </location>
</feature>
<keyword evidence="2" id="KW-0472">Membrane</keyword>
<dbReference type="InterPro" id="IPR045339">
    <property type="entry name" value="DUF6534"/>
</dbReference>
<keyword evidence="5" id="KW-1185">Reference proteome</keyword>
<sequence>MPPSLDLLYVVGVTKKLCSNPQSLLDSIGPQILGTFFNWALLGVLNIQVYLYTVSFPRDRLFFKCLVYSLLIYEWVETALVTTSFFNVYLYNFGNPEAVIGFQYTWFAVPVMGAVVSAIVQIFFAWRIYILSRLRWLAGTIILLSLIQLGAGLAGGAKLEQLPAWEATKLAEPELITWLVTSGVVDLVIAVSMTILLLYSKTGVKSTDAVIDRIVRLGIETGTLTATMAIICAIVANVPPVNQTLVFECIALVLVKLYANTLLTNLNSRTLSKKVRSAEESFATNRIELPVRGDTSVAEFDGLSTGRTLDGASPFGPKPSMEGTTCSDHSPRPQVAVIHIQQEAAREKMSTDAGLAV</sequence>
<dbReference type="RefSeq" id="XP_012177561.1">
    <property type="nucleotide sequence ID" value="XM_012322171.1"/>
</dbReference>
<evidence type="ECO:0000313" key="5">
    <source>
        <dbReference type="Proteomes" id="UP000006352"/>
    </source>
</evidence>
<evidence type="ECO:0000256" key="1">
    <source>
        <dbReference type="SAM" id="MobiDB-lite"/>
    </source>
</evidence>
<feature type="transmembrane region" description="Helical" evidence="2">
    <location>
        <begin position="245"/>
        <end position="266"/>
    </location>
</feature>
<evidence type="ECO:0000259" key="3">
    <source>
        <dbReference type="Pfam" id="PF20152"/>
    </source>
</evidence>
<feature type="transmembrane region" description="Helical" evidence="2">
    <location>
        <begin position="65"/>
        <end position="86"/>
    </location>
</feature>
<feature type="transmembrane region" description="Helical" evidence="2">
    <location>
        <begin position="219"/>
        <end position="239"/>
    </location>
</feature>
<keyword evidence="2" id="KW-1133">Transmembrane helix</keyword>
<feature type="transmembrane region" description="Helical" evidence="2">
    <location>
        <begin position="175"/>
        <end position="199"/>
    </location>
</feature>
<organism evidence="4 5">
    <name type="scientific">Fibroporia radiculosa</name>
    <dbReference type="NCBI Taxonomy" id="599839"/>
    <lineage>
        <taxon>Eukaryota</taxon>
        <taxon>Fungi</taxon>
        <taxon>Dikarya</taxon>
        <taxon>Basidiomycota</taxon>
        <taxon>Agaricomycotina</taxon>
        <taxon>Agaricomycetes</taxon>
        <taxon>Polyporales</taxon>
        <taxon>Fibroporiaceae</taxon>
        <taxon>Fibroporia</taxon>
    </lineage>
</organism>
<proteinExistence type="predicted"/>
<dbReference type="PANTHER" id="PTHR40465">
    <property type="entry name" value="CHROMOSOME 1, WHOLE GENOME SHOTGUN SEQUENCE"/>
    <property type="match status" value="1"/>
</dbReference>
<dbReference type="OrthoDB" id="2953893at2759"/>
<dbReference type="InParanoid" id="J7SCN8"/>
<keyword evidence="2" id="KW-0812">Transmembrane</keyword>
<feature type="transmembrane region" description="Helical" evidence="2">
    <location>
        <begin position="106"/>
        <end position="129"/>
    </location>
</feature>
<evidence type="ECO:0000313" key="4">
    <source>
        <dbReference type="EMBL" id="CCL98278.1"/>
    </source>
</evidence>